<keyword evidence="4" id="KW-0443">Lipid metabolism</keyword>
<evidence type="ECO:0000256" key="5">
    <source>
        <dbReference type="ARBA" id="ARBA00023221"/>
    </source>
</evidence>
<proteinExistence type="inferred from homology"/>
<dbReference type="EMBL" id="JAOTOJ010000015">
    <property type="protein sequence ID" value="KAK9392863.1"/>
    <property type="molecule type" value="Genomic_DNA"/>
</dbReference>
<dbReference type="AlphaFoldDB" id="A0AAW1ASU7"/>
<evidence type="ECO:0000256" key="9">
    <source>
        <dbReference type="ARBA" id="ARBA00047650"/>
    </source>
</evidence>
<evidence type="ECO:0000313" key="13">
    <source>
        <dbReference type="EMBL" id="KAK9392863.1"/>
    </source>
</evidence>
<evidence type="ECO:0000256" key="3">
    <source>
        <dbReference type="ARBA" id="ARBA00023002"/>
    </source>
</evidence>
<dbReference type="InterPro" id="IPR020904">
    <property type="entry name" value="Sc_DH/Rdtase_CS"/>
</dbReference>
<keyword evidence="5" id="KW-0753">Steroid metabolism</keyword>
<dbReference type="PANTHER" id="PTHR43313">
    <property type="entry name" value="SHORT-CHAIN DEHYDROGENASE/REDUCTASE FAMILY 9C"/>
    <property type="match status" value="1"/>
</dbReference>
<comment type="catalytic activity">
    <reaction evidence="12">
        <text>corticosterone + NAD(+) = 11-dehydrocorticosterone + NADH + H(+)</text>
        <dbReference type="Rhea" id="RHEA:42204"/>
        <dbReference type="ChEBI" id="CHEBI:15378"/>
        <dbReference type="ChEBI" id="CHEBI:16827"/>
        <dbReference type="ChEBI" id="CHEBI:57540"/>
        <dbReference type="ChEBI" id="CHEBI:57945"/>
        <dbReference type="ChEBI" id="CHEBI:78600"/>
    </reaction>
    <physiologicalReaction direction="left-to-right" evidence="12">
        <dbReference type="Rhea" id="RHEA:42205"/>
    </physiologicalReaction>
</comment>
<reference evidence="13 14" key="1">
    <citation type="journal article" date="2024" name="Proc. Natl. Acad. Sci. U.S.A.">
        <title>The genetic regulatory architecture and epigenomic basis for age-related changes in rattlesnake venom.</title>
        <authorList>
            <person name="Hogan M.P."/>
            <person name="Holding M.L."/>
            <person name="Nystrom G.S."/>
            <person name="Colston T.J."/>
            <person name="Bartlett D.A."/>
            <person name="Mason A.J."/>
            <person name="Ellsworth S.A."/>
            <person name="Rautsaw R.M."/>
            <person name="Lawrence K.C."/>
            <person name="Strickland J.L."/>
            <person name="He B."/>
            <person name="Fraser P."/>
            <person name="Margres M.J."/>
            <person name="Gilbert D.M."/>
            <person name="Gibbs H.L."/>
            <person name="Parkinson C.L."/>
            <person name="Rokyta D.R."/>
        </authorList>
    </citation>
    <scope>NUCLEOTIDE SEQUENCE [LARGE SCALE GENOMIC DNA]</scope>
    <source>
        <strain evidence="13">DRR0105</strain>
    </source>
</reference>
<evidence type="ECO:0000256" key="7">
    <source>
        <dbReference type="ARBA" id="ARBA00041540"/>
    </source>
</evidence>
<accession>A0AAW1ASU7</accession>
<comment type="caution">
    <text evidence="13">The sequence shown here is derived from an EMBL/GenBank/DDBJ whole genome shotgun (WGS) entry which is preliminary data.</text>
</comment>
<evidence type="ECO:0000313" key="14">
    <source>
        <dbReference type="Proteomes" id="UP001474421"/>
    </source>
</evidence>
<dbReference type="Pfam" id="PF00106">
    <property type="entry name" value="adh_short"/>
    <property type="match status" value="1"/>
</dbReference>
<dbReference type="InterPro" id="IPR002347">
    <property type="entry name" value="SDR_fam"/>
</dbReference>
<evidence type="ECO:0000256" key="10">
    <source>
        <dbReference type="ARBA" id="ARBA00047817"/>
    </source>
</evidence>
<comment type="catalytic activity">
    <reaction evidence="10">
        <text>an 11beta-hydroxysteroid + NAD(+) = an 11-oxosteroid + NADH + H(+)</text>
        <dbReference type="Rhea" id="RHEA:53116"/>
        <dbReference type="ChEBI" id="CHEBI:15378"/>
        <dbReference type="ChEBI" id="CHEBI:35346"/>
        <dbReference type="ChEBI" id="CHEBI:47787"/>
        <dbReference type="ChEBI" id="CHEBI:57540"/>
        <dbReference type="ChEBI" id="CHEBI:57945"/>
    </reaction>
    <physiologicalReaction direction="left-to-right" evidence="10">
        <dbReference type="Rhea" id="RHEA:53117"/>
    </physiologicalReaction>
</comment>
<evidence type="ECO:0000256" key="11">
    <source>
        <dbReference type="ARBA" id="ARBA00048218"/>
    </source>
</evidence>
<evidence type="ECO:0000256" key="8">
    <source>
        <dbReference type="ARBA" id="ARBA00042028"/>
    </source>
</evidence>
<keyword evidence="14" id="KW-1185">Reference proteome</keyword>
<dbReference type="PROSITE" id="PS00061">
    <property type="entry name" value="ADH_SHORT"/>
    <property type="match status" value="1"/>
</dbReference>
<evidence type="ECO:0000256" key="6">
    <source>
        <dbReference type="ARBA" id="ARBA00040320"/>
    </source>
</evidence>
<dbReference type="GO" id="GO:0008211">
    <property type="term" value="P:glucocorticoid metabolic process"/>
    <property type="evidence" value="ECO:0007669"/>
    <property type="project" value="TreeGrafter"/>
</dbReference>
<dbReference type="PANTHER" id="PTHR43313:SF2">
    <property type="entry name" value="11-BETA-HYDROXYSTEROID DEHYDROGENASE TYPE 2"/>
    <property type="match status" value="1"/>
</dbReference>
<comment type="catalytic activity">
    <reaction evidence="9">
        <text>11beta-hydroxyandrost-4-ene-3,17-dione + NAD(+) = androst-4-ene-3,11,17-trione + NADH + H(+)</text>
        <dbReference type="Rhea" id="RHEA:69408"/>
        <dbReference type="ChEBI" id="CHEBI:2495"/>
        <dbReference type="ChEBI" id="CHEBI:15378"/>
        <dbReference type="ChEBI" id="CHEBI:27967"/>
        <dbReference type="ChEBI" id="CHEBI:57540"/>
        <dbReference type="ChEBI" id="CHEBI:57945"/>
    </reaction>
    <physiologicalReaction direction="left-to-right" evidence="9">
        <dbReference type="Rhea" id="RHEA:69409"/>
    </physiologicalReaction>
</comment>
<comment type="pathway">
    <text evidence="1">Steroid metabolism.</text>
</comment>
<evidence type="ECO:0000256" key="12">
    <source>
        <dbReference type="ARBA" id="ARBA00048774"/>
    </source>
</evidence>
<dbReference type="Proteomes" id="UP001474421">
    <property type="component" value="Unassembled WGS sequence"/>
</dbReference>
<gene>
    <name evidence="13" type="ORF">NXF25_016952</name>
</gene>
<evidence type="ECO:0000256" key="4">
    <source>
        <dbReference type="ARBA" id="ARBA00023098"/>
    </source>
</evidence>
<dbReference type="PRINTS" id="PR00081">
    <property type="entry name" value="GDHRDH"/>
</dbReference>
<comment type="catalytic activity">
    <reaction evidence="11">
        <text>11beta,17beta-dihydroxyandrost-4-ene-3-one + NAD(+) = 17beta-hydroxyandrost-4-ene-3,11-dione + NADH + H(+)</text>
        <dbReference type="Rhea" id="RHEA:69368"/>
        <dbReference type="ChEBI" id="CHEBI:15378"/>
        <dbReference type="ChEBI" id="CHEBI:34133"/>
        <dbReference type="ChEBI" id="CHEBI:57540"/>
        <dbReference type="ChEBI" id="CHEBI:57945"/>
        <dbReference type="ChEBI" id="CHEBI:81481"/>
    </reaction>
    <physiologicalReaction direction="left-to-right" evidence="11">
        <dbReference type="Rhea" id="RHEA:69369"/>
    </physiologicalReaction>
</comment>
<evidence type="ECO:0000256" key="2">
    <source>
        <dbReference type="ARBA" id="ARBA00006484"/>
    </source>
</evidence>
<protein>
    <recommendedName>
        <fullName evidence="6">11-beta-hydroxysteroid dehydrogenase type 2</fullName>
    </recommendedName>
    <alternativeName>
        <fullName evidence="7">Corticosteroid 11-beta-dehydrogenase isozyme 2</fullName>
    </alternativeName>
    <alternativeName>
        <fullName evidence="8">NAD-dependent 11-beta-hydroxysteroid dehydrogenase</fullName>
    </alternativeName>
</protein>
<sequence>MALVWPRREKVPWASRAGFVPFGWKCRAEGVAAGVHTRLQHPLLGEPPSPHRQFLHSCEAALSLLCCGWGQEQPLGAQVKDRLLCVLQVTGLEWSPPSQQGKQSQTSPPSIHRMVHKSLQGFERFAAGMEGKGGPAVSGDCKPLKLQAQVRDERSRAGQEECRGLRRGGFGLLRSVPLPWAAPALAQGPPCPELKAESYWREGCDSGFGKAAAQHLDRLGLTVYASVLDLKSSGAEELRQTCSPRLTLLQMDLTKAEDIQQALQFIKAQTGRTGLWGLVNNAGFNDTIANAELTPLLHFRTCMEVNFFGPLELTKGLLPLLRSSRGRIVTVSSPAGNMPYPCLASYGTSKAALSLLMDTFHCELAPWGIRVSVIFPGYFKTGDSCNPEYWKERKEQLLSALPADLLEAYGEEYLEEINRQFVSFMKMAVEDLSCVVDSITDGLLSTKPRLKYYPGRGLWLMYFIHHYLPHTVRDLFLKTFFINPKLPQGLCPQACHTPKAL</sequence>
<dbReference type="GO" id="GO:0070523">
    <property type="term" value="F:11-beta-hydroxysteroid dehydrogenase (NAD+) activity"/>
    <property type="evidence" value="ECO:0007669"/>
    <property type="project" value="TreeGrafter"/>
</dbReference>
<dbReference type="InterPro" id="IPR036291">
    <property type="entry name" value="NAD(P)-bd_dom_sf"/>
</dbReference>
<dbReference type="Gene3D" id="3.40.50.720">
    <property type="entry name" value="NAD(P)-binding Rossmann-like Domain"/>
    <property type="match status" value="1"/>
</dbReference>
<comment type="similarity">
    <text evidence="2">Belongs to the short-chain dehydrogenases/reductases (SDR) family.</text>
</comment>
<keyword evidence="3" id="KW-0560">Oxidoreductase</keyword>
<organism evidence="13 14">
    <name type="scientific">Crotalus adamanteus</name>
    <name type="common">Eastern diamondback rattlesnake</name>
    <dbReference type="NCBI Taxonomy" id="8729"/>
    <lineage>
        <taxon>Eukaryota</taxon>
        <taxon>Metazoa</taxon>
        <taxon>Chordata</taxon>
        <taxon>Craniata</taxon>
        <taxon>Vertebrata</taxon>
        <taxon>Euteleostomi</taxon>
        <taxon>Lepidosauria</taxon>
        <taxon>Squamata</taxon>
        <taxon>Bifurcata</taxon>
        <taxon>Unidentata</taxon>
        <taxon>Episquamata</taxon>
        <taxon>Toxicofera</taxon>
        <taxon>Serpentes</taxon>
        <taxon>Colubroidea</taxon>
        <taxon>Viperidae</taxon>
        <taxon>Crotalinae</taxon>
        <taxon>Crotalus</taxon>
    </lineage>
</organism>
<evidence type="ECO:0000256" key="1">
    <source>
        <dbReference type="ARBA" id="ARBA00004854"/>
    </source>
</evidence>
<dbReference type="SUPFAM" id="SSF51735">
    <property type="entry name" value="NAD(P)-binding Rossmann-fold domains"/>
    <property type="match status" value="1"/>
</dbReference>
<name>A0AAW1ASU7_CROAD</name>